<accession>A0ABD6DES3</accession>
<feature type="compositionally biased region" description="Low complexity" evidence="1">
    <location>
        <begin position="158"/>
        <end position="178"/>
    </location>
</feature>
<feature type="compositionally biased region" description="Basic and acidic residues" evidence="1">
    <location>
        <begin position="121"/>
        <end position="133"/>
    </location>
</feature>
<dbReference type="SUPFAM" id="SSF46565">
    <property type="entry name" value="Chaperone J-domain"/>
    <property type="match status" value="1"/>
</dbReference>
<feature type="transmembrane region" description="Helical" evidence="2">
    <location>
        <begin position="252"/>
        <end position="270"/>
    </location>
</feature>
<name>A0ABD6DES3_9EURY</name>
<feature type="transmembrane region" description="Helical" evidence="2">
    <location>
        <begin position="302"/>
        <end position="320"/>
    </location>
</feature>
<dbReference type="PRINTS" id="PR00625">
    <property type="entry name" value="JDOMAIN"/>
</dbReference>
<dbReference type="SMART" id="SM00271">
    <property type="entry name" value="DnaJ"/>
    <property type="match status" value="1"/>
</dbReference>
<evidence type="ECO:0000256" key="2">
    <source>
        <dbReference type="SAM" id="Phobius"/>
    </source>
</evidence>
<organism evidence="4 5">
    <name type="scientific">Haloarchaeobius litoreus</name>
    <dbReference type="NCBI Taxonomy" id="755306"/>
    <lineage>
        <taxon>Archaea</taxon>
        <taxon>Methanobacteriati</taxon>
        <taxon>Methanobacteriota</taxon>
        <taxon>Stenosarchaea group</taxon>
        <taxon>Halobacteria</taxon>
        <taxon>Halobacteriales</taxon>
        <taxon>Halorubellaceae</taxon>
        <taxon>Haloarchaeobius</taxon>
    </lineage>
</organism>
<keyword evidence="5" id="KW-1185">Reference proteome</keyword>
<evidence type="ECO:0000313" key="5">
    <source>
        <dbReference type="Proteomes" id="UP001597034"/>
    </source>
</evidence>
<evidence type="ECO:0000256" key="1">
    <source>
        <dbReference type="SAM" id="MobiDB-lite"/>
    </source>
</evidence>
<dbReference type="CDD" id="cd06257">
    <property type="entry name" value="DnaJ"/>
    <property type="match status" value="1"/>
</dbReference>
<dbReference type="RefSeq" id="WP_256400066.1">
    <property type="nucleotide sequence ID" value="NZ_JANHJR010000002.1"/>
</dbReference>
<dbReference type="PANTHER" id="PTHR44825">
    <property type="match status" value="1"/>
</dbReference>
<feature type="compositionally biased region" description="Basic and acidic residues" evidence="1">
    <location>
        <begin position="81"/>
        <end position="111"/>
    </location>
</feature>
<sequence length="325" mass="35066">MTETFYDVLGVDTDATQDEITAAYRERVKETHPDLNDSGDAAEAFQRVAEAEEVLSDPDERARYDRLGHASYQRMFGDADGWGRTRTDDDAAKTDDGAGRGRATGDERRSWADGTYGNRNRRQEYPGSDRETAGEGNRTRRSYYVGDTDGSGGGSTRSGGASASTDGGATGTGSSFDGAARRKTRGQGEHVAADEAEADEWDGFSVHDWDEEELAQEPVTVSLSQQSLVLAVLTFLMYPFLAYVTVSPQLNLFVNVVIGACTLLLLGYLLTIPRIAVVGFGALSIGLPFVLAFVGVNLLAPMSVFLVGACVVPFWYALAFRHIVG</sequence>
<evidence type="ECO:0000259" key="3">
    <source>
        <dbReference type="PROSITE" id="PS50076"/>
    </source>
</evidence>
<protein>
    <submittedName>
        <fullName evidence="4">J domain-containing protein</fullName>
    </submittedName>
</protein>
<dbReference type="PROSITE" id="PS50076">
    <property type="entry name" value="DNAJ_2"/>
    <property type="match status" value="1"/>
</dbReference>
<proteinExistence type="predicted"/>
<dbReference type="InterPro" id="IPR052763">
    <property type="entry name" value="DnaJ_C4"/>
</dbReference>
<dbReference type="Gene3D" id="1.10.287.110">
    <property type="entry name" value="DnaJ domain"/>
    <property type="match status" value="1"/>
</dbReference>
<dbReference type="InterPro" id="IPR036869">
    <property type="entry name" value="J_dom_sf"/>
</dbReference>
<evidence type="ECO:0000313" key="4">
    <source>
        <dbReference type="EMBL" id="MFD1644820.1"/>
    </source>
</evidence>
<comment type="caution">
    <text evidence="4">The sequence shown here is derived from an EMBL/GenBank/DDBJ whole genome shotgun (WGS) entry which is preliminary data.</text>
</comment>
<dbReference type="EMBL" id="JBHUDO010000001">
    <property type="protein sequence ID" value="MFD1644820.1"/>
    <property type="molecule type" value="Genomic_DNA"/>
</dbReference>
<keyword evidence="2" id="KW-0812">Transmembrane</keyword>
<feature type="transmembrane region" description="Helical" evidence="2">
    <location>
        <begin position="228"/>
        <end position="246"/>
    </location>
</feature>
<feature type="region of interest" description="Disordered" evidence="1">
    <location>
        <begin position="76"/>
        <end position="194"/>
    </location>
</feature>
<gene>
    <name evidence="4" type="ORF">ACFSBL_03900</name>
</gene>
<dbReference type="Pfam" id="PF00226">
    <property type="entry name" value="DnaJ"/>
    <property type="match status" value="1"/>
</dbReference>
<dbReference type="AlphaFoldDB" id="A0ABD6DES3"/>
<feature type="transmembrane region" description="Helical" evidence="2">
    <location>
        <begin position="277"/>
        <end position="296"/>
    </location>
</feature>
<dbReference type="Proteomes" id="UP001597034">
    <property type="component" value="Unassembled WGS sequence"/>
</dbReference>
<keyword evidence="2" id="KW-1133">Transmembrane helix</keyword>
<keyword evidence="2" id="KW-0472">Membrane</keyword>
<reference evidence="4 5" key="1">
    <citation type="journal article" date="2019" name="Int. J. Syst. Evol. Microbiol.">
        <title>The Global Catalogue of Microorganisms (GCM) 10K type strain sequencing project: providing services to taxonomists for standard genome sequencing and annotation.</title>
        <authorList>
            <consortium name="The Broad Institute Genomics Platform"/>
            <consortium name="The Broad Institute Genome Sequencing Center for Infectious Disease"/>
            <person name="Wu L."/>
            <person name="Ma J."/>
        </authorList>
    </citation>
    <scope>NUCLEOTIDE SEQUENCE [LARGE SCALE GENOMIC DNA]</scope>
    <source>
        <strain evidence="4 5">CGMCC 1.10390</strain>
    </source>
</reference>
<dbReference type="PANTHER" id="PTHR44825:SF1">
    <property type="entry name" value="DNAJ HOMOLOG SUBFAMILY C MEMBER 4"/>
    <property type="match status" value="1"/>
</dbReference>
<feature type="domain" description="J" evidence="3">
    <location>
        <begin position="4"/>
        <end position="68"/>
    </location>
</feature>
<dbReference type="InterPro" id="IPR001623">
    <property type="entry name" value="DnaJ_domain"/>
</dbReference>